<dbReference type="InterPro" id="IPR050990">
    <property type="entry name" value="UPF0237/GcvR_regulator"/>
</dbReference>
<organism evidence="2">
    <name type="scientific">hydrothermal vent metagenome</name>
    <dbReference type="NCBI Taxonomy" id="652676"/>
    <lineage>
        <taxon>unclassified sequences</taxon>
        <taxon>metagenomes</taxon>
        <taxon>ecological metagenomes</taxon>
    </lineage>
</organism>
<reference evidence="2" key="1">
    <citation type="submission" date="2018-06" db="EMBL/GenBank/DDBJ databases">
        <authorList>
            <person name="Zhirakovskaya E."/>
        </authorList>
    </citation>
    <scope>NUCLEOTIDE SEQUENCE</scope>
</reference>
<dbReference type="PROSITE" id="PS51671">
    <property type="entry name" value="ACT"/>
    <property type="match status" value="2"/>
</dbReference>
<sequence>MTTSLVITAIGADRPGIVNDLTEILLKADLNIEDSRMAVLGGEFAVMLLITGSDQSINTITQQKEALENALNLNLLIKSTQRVNNNDNSMSESHYNILVEGMDNPGIVHKLTRYLSQQHINIINMQTDSGHAPHTGTPVFAVNIKVDIPAKQDIEQITNDFTKLCDELNMDVKFNPI</sequence>
<evidence type="ECO:0000259" key="1">
    <source>
        <dbReference type="PROSITE" id="PS51671"/>
    </source>
</evidence>
<dbReference type="InterPro" id="IPR045865">
    <property type="entry name" value="ACT-like_dom_sf"/>
</dbReference>
<protein>
    <submittedName>
        <fullName evidence="2">Glycine cleavage system transcriptional antiactivator GcvR</fullName>
    </submittedName>
</protein>
<dbReference type="CDD" id="cd04869">
    <property type="entry name" value="ACT_GcvR_2"/>
    <property type="match status" value="1"/>
</dbReference>
<dbReference type="InterPro" id="IPR016867">
    <property type="entry name" value="GcvR"/>
</dbReference>
<dbReference type="PANTHER" id="PTHR34875">
    <property type="entry name" value="UPF0237 PROTEIN MJ1558"/>
    <property type="match status" value="1"/>
</dbReference>
<dbReference type="InterPro" id="IPR002912">
    <property type="entry name" value="ACT_dom"/>
</dbReference>
<dbReference type="PANTHER" id="PTHR34875:SF5">
    <property type="entry name" value="GLYCINE CLEAVAGE SYSTEM TRANSCRIPTIONAL REPRESSOR"/>
    <property type="match status" value="1"/>
</dbReference>
<dbReference type="AlphaFoldDB" id="A0A3B0WVG2"/>
<dbReference type="SUPFAM" id="SSF55021">
    <property type="entry name" value="ACT-like"/>
    <property type="match status" value="2"/>
</dbReference>
<dbReference type="PIRSF" id="PIRSF028103">
    <property type="entry name" value="GcvR"/>
    <property type="match status" value="1"/>
</dbReference>
<feature type="domain" description="ACT" evidence="1">
    <location>
        <begin position="6"/>
        <end position="85"/>
    </location>
</feature>
<evidence type="ECO:0000313" key="2">
    <source>
        <dbReference type="EMBL" id="VAW53179.1"/>
    </source>
</evidence>
<dbReference type="GO" id="GO:0006355">
    <property type="term" value="P:regulation of DNA-templated transcription"/>
    <property type="evidence" value="ECO:0007669"/>
    <property type="project" value="InterPro"/>
</dbReference>
<dbReference type="Gene3D" id="3.30.70.260">
    <property type="match status" value="2"/>
</dbReference>
<gene>
    <name evidence="2" type="ORF">MNBD_GAMMA07-2515</name>
</gene>
<dbReference type="Pfam" id="PF13740">
    <property type="entry name" value="ACT_6"/>
    <property type="match status" value="2"/>
</dbReference>
<feature type="domain" description="ACT" evidence="1">
    <location>
        <begin position="96"/>
        <end position="177"/>
    </location>
</feature>
<dbReference type="EMBL" id="UOFF01000017">
    <property type="protein sequence ID" value="VAW53179.1"/>
    <property type="molecule type" value="Genomic_DNA"/>
</dbReference>
<name>A0A3B0WVG2_9ZZZZ</name>
<accession>A0A3B0WVG2</accession>
<proteinExistence type="predicted"/>